<dbReference type="Proteomes" id="UP000814033">
    <property type="component" value="Unassembled WGS sequence"/>
</dbReference>
<name>A0ACB8S571_9AGAM</name>
<protein>
    <submittedName>
        <fullName evidence="1">Uncharacterized protein</fullName>
    </submittedName>
</protein>
<sequence>MRTLSCVNASGASVKSSSPSSNSSAPWITVSRPTLRLPASCGAPSDSLCRSVQVLHSLPMCVDLHVSQAIRNLSVYFDKIGQILEEIAEELPHYQDYAAALFPNSQRVMEGLAAVYGDILKTCTTVRRIYQNPKGERSKRSSFSIHSRAMNIWDRALDDIIDSLRQRRERLNGRVRHEALRLDHEQRHMNAAAQRQREDDERQRESQREEKEQRLLAEAAEARERDRLRQMDQRKKEFLADLKQSAYAECHSKHEACRSVLSQHLDAGRWLLDRPEFQDWADSSVSSSGMLWLRGKAGAGKTILASQFDAAPKRRNIAYFYCQYDDAQKRSDPRIVLGTLLHQVISQLPSDDPYMPKLGPSGSTPPDHDALLAMLSSIAKNSENIVLVVDALDEFDANRRRKLLQALKRLSRDAKVFLTSRDLMPSHVQDDTRDLLRDVQVIPADPEYVNRDIMMFVDRNVRFDGEDDSDVLNDPEAPLKVRSLALRDEIRRVLVQRADGMFLYVRLQLLYLRKQATEHDIRSALRSLPDGMNKTFIRALQDIEALPQKRRDRVRRLFRWLVCSPNPPFLEDIAHAVVVDDMDEIWDASRCITKPYTLIEDSANLVEAPYSASVQFIHASIKEFLCSEISLHEEGPLPAYHSYPLSAAHETLVLTAFKYYSLTTELSSRWSSWYCDIWVALLRKAGKDGVSLISHIRRFLDPTSSTRAVWLQRYKEWAKFHCVSGGRQAYWKQHPLACSTPPAA</sequence>
<accession>A0ACB8S571</accession>
<keyword evidence="2" id="KW-1185">Reference proteome</keyword>
<evidence type="ECO:0000313" key="1">
    <source>
        <dbReference type="EMBL" id="KAI0051302.1"/>
    </source>
</evidence>
<organism evidence="1 2">
    <name type="scientific">Auriscalpium vulgare</name>
    <dbReference type="NCBI Taxonomy" id="40419"/>
    <lineage>
        <taxon>Eukaryota</taxon>
        <taxon>Fungi</taxon>
        <taxon>Dikarya</taxon>
        <taxon>Basidiomycota</taxon>
        <taxon>Agaricomycotina</taxon>
        <taxon>Agaricomycetes</taxon>
        <taxon>Russulales</taxon>
        <taxon>Auriscalpiaceae</taxon>
        <taxon>Auriscalpium</taxon>
    </lineage>
</organism>
<gene>
    <name evidence="1" type="ORF">FA95DRAFT_313535</name>
</gene>
<proteinExistence type="predicted"/>
<reference evidence="1" key="2">
    <citation type="journal article" date="2022" name="New Phytol.">
        <title>Evolutionary transition to the ectomycorrhizal habit in the genomes of a hyperdiverse lineage of mushroom-forming fungi.</title>
        <authorList>
            <person name="Looney B."/>
            <person name="Miyauchi S."/>
            <person name="Morin E."/>
            <person name="Drula E."/>
            <person name="Courty P.E."/>
            <person name="Kohler A."/>
            <person name="Kuo A."/>
            <person name="LaButti K."/>
            <person name="Pangilinan J."/>
            <person name="Lipzen A."/>
            <person name="Riley R."/>
            <person name="Andreopoulos W."/>
            <person name="He G."/>
            <person name="Johnson J."/>
            <person name="Nolan M."/>
            <person name="Tritt A."/>
            <person name="Barry K.W."/>
            <person name="Grigoriev I.V."/>
            <person name="Nagy L.G."/>
            <person name="Hibbett D."/>
            <person name="Henrissat B."/>
            <person name="Matheny P.B."/>
            <person name="Labbe J."/>
            <person name="Martin F.M."/>
        </authorList>
    </citation>
    <scope>NUCLEOTIDE SEQUENCE</scope>
    <source>
        <strain evidence="1">FP105234-sp</strain>
    </source>
</reference>
<evidence type="ECO:0000313" key="2">
    <source>
        <dbReference type="Proteomes" id="UP000814033"/>
    </source>
</evidence>
<dbReference type="EMBL" id="MU275853">
    <property type="protein sequence ID" value="KAI0051302.1"/>
    <property type="molecule type" value="Genomic_DNA"/>
</dbReference>
<reference evidence="1" key="1">
    <citation type="submission" date="2021-02" db="EMBL/GenBank/DDBJ databases">
        <authorList>
            <consortium name="DOE Joint Genome Institute"/>
            <person name="Ahrendt S."/>
            <person name="Looney B.P."/>
            <person name="Miyauchi S."/>
            <person name="Morin E."/>
            <person name="Drula E."/>
            <person name="Courty P.E."/>
            <person name="Chicoki N."/>
            <person name="Fauchery L."/>
            <person name="Kohler A."/>
            <person name="Kuo A."/>
            <person name="Labutti K."/>
            <person name="Pangilinan J."/>
            <person name="Lipzen A."/>
            <person name="Riley R."/>
            <person name="Andreopoulos W."/>
            <person name="He G."/>
            <person name="Johnson J."/>
            <person name="Barry K.W."/>
            <person name="Grigoriev I.V."/>
            <person name="Nagy L."/>
            <person name="Hibbett D."/>
            <person name="Henrissat B."/>
            <person name="Matheny P.B."/>
            <person name="Labbe J."/>
            <person name="Martin F."/>
        </authorList>
    </citation>
    <scope>NUCLEOTIDE SEQUENCE</scope>
    <source>
        <strain evidence="1">FP105234-sp</strain>
    </source>
</reference>
<comment type="caution">
    <text evidence="1">The sequence shown here is derived from an EMBL/GenBank/DDBJ whole genome shotgun (WGS) entry which is preliminary data.</text>
</comment>